<reference evidence="3 5" key="2">
    <citation type="submission" date="2018-12" db="EMBL/GenBank/DDBJ databases">
        <title>Unveiling genomic diversity among members of the Bifidobacterium pseudolongum species, a widely distributed gut commensal of the animal kingdom.</title>
        <authorList>
            <person name="Lugli G.A."/>
            <person name="Duranti S."/>
            <person name="Albert K."/>
            <person name="Mancabelli L."/>
            <person name="Napoli S."/>
            <person name="Viappiani A."/>
            <person name="Anzalone R."/>
            <person name="Longhi G."/>
            <person name="Milani C."/>
            <person name="Turroni F."/>
            <person name="Alessandri G."/>
            <person name="Sela D.A."/>
            <person name="Van Sinderen D."/>
            <person name="Ventura M."/>
        </authorList>
    </citation>
    <scope>NUCLEOTIDE SEQUENCE [LARGE SCALE GENOMIC DNA]</scope>
    <source>
        <strain evidence="3 5">2002B</strain>
    </source>
</reference>
<feature type="transmembrane region" description="Helical" evidence="1">
    <location>
        <begin position="28"/>
        <end position="47"/>
    </location>
</feature>
<name>A0A2N3R6A0_9BIFI</name>
<keyword evidence="1" id="KW-0812">Transmembrane</keyword>
<proteinExistence type="predicted"/>
<keyword evidence="1" id="KW-1133">Transmembrane helix</keyword>
<sequence length="49" mass="5283">MAAKNPKPDDSGVMLIAVLSILASRIDALYAFAGCVLVIAVIIVRWLKR</sequence>
<evidence type="ECO:0000256" key="1">
    <source>
        <dbReference type="SAM" id="Phobius"/>
    </source>
</evidence>
<dbReference type="EMBL" id="PCHH01000001">
    <property type="protein sequence ID" value="PKV04865.1"/>
    <property type="molecule type" value="Genomic_DNA"/>
</dbReference>
<accession>A0A2N3R6A0</accession>
<keyword evidence="1" id="KW-0472">Membrane</keyword>
<reference evidence="2 4" key="1">
    <citation type="submission" date="2017-10" db="EMBL/GenBank/DDBJ databases">
        <title>Bifidobacterium genomics.</title>
        <authorList>
            <person name="Lugli G.A."/>
            <person name="Milani C."/>
            <person name="Mancabelli L."/>
        </authorList>
    </citation>
    <scope>NUCLEOTIDE SEQUENCE [LARGE SCALE GENOMIC DNA]</scope>
    <source>
        <strain evidence="2 4">1520B</strain>
    </source>
</reference>
<dbReference type="EMBL" id="RYUX01000001">
    <property type="protein sequence ID" value="RYQ39736.1"/>
    <property type="molecule type" value="Genomic_DNA"/>
</dbReference>
<comment type="caution">
    <text evidence="2">The sequence shown here is derived from an EMBL/GenBank/DDBJ whole genome shotgun (WGS) entry which is preliminary data.</text>
</comment>
<protein>
    <submittedName>
        <fullName evidence="2">Uncharacterized protein</fullName>
    </submittedName>
</protein>
<organism evidence="2 4">
    <name type="scientific">Bifidobacterium pseudolongum subsp. globosum</name>
    <dbReference type="NCBI Taxonomy" id="1690"/>
    <lineage>
        <taxon>Bacteria</taxon>
        <taxon>Bacillati</taxon>
        <taxon>Actinomycetota</taxon>
        <taxon>Actinomycetes</taxon>
        <taxon>Bifidobacteriales</taxon>
        <taxon>Bifidobacteriaceae</taxon>
        <taxon>Bifidobacterium</taxon>
    </lineage>
</organism>
<dbReference type="Proteomes" id="UP000292655">
    <property type="component" value="Unassembled WGS sequence"/>
</dbReference>
<evidence type="ECO:0000313" key="4">
    <source>
        <dbReference type="Proteomes" id="UP000233762"/>
    </source>
</evidence>
<gene>
    <name evidence="2" type="ORF">CQR50_0119</name>
    <name evidence="3" type="ORF">PG2002B_0055</name>
</gene>
<evidence type="ECO:0000313" key="3">
    <source>
        <dbReference type="EMBL" id="RYQ39736.1"/>
    </source>
</evidence>
<dbReference type="Proteomes" id="UP000233762">
    <property type="component" value="Unassembled WGS sequence"/>
</dbReference>
<dbReference type="AlphaFoldDB" id="A0A2N3R6A0"/>
<dbReference type="RefSeq" id="WP_165364349.1">
    <property type="nucleotide sequence ID" value="NZ_PCHA01000004.1"/>
</dbReference>
<evidence type="ECO:0000313" key="5">
    <source>
        <dbReference type="Proteomes" id="UP000292655"/>
    </source>
</evidence>
<evidence type="ECO:0000313" key="2">
    <source>
        <dbReference type="EMBL" id="PKV04865.1"/>
    </source>
</evidence>